<gene>
    <name evidence="1" type="ORF">BCY88_06945</name>
</gene>
<dbReference type="OrthoDB" id="8635110at2"/>
<dbReference type="AlphaFoldDB" id="A0A420FZQ5"/>
<dbReference type="EMBL" id="MCAS01000034">
    <property type="protein sequence ID" value="RKF38436.1"/>
    <property type="molecule type" value="Genomic_DNA"/>
</dbReference>
<accession>A0A420FZQ5</accession>
<dbReference type="Proteomes" id="UP000283709">
    <property type="component" value="Unassembled WGS sequence"/>
</dbReference>
<proteinExistence type="predicted"/>
<name>A0A420FZQ5_9BURK</name>
<evidence type="ECO:0000313" key="1">
    <source>
        <dbReference type="EMBL" id="RKF38436.1"/>
    </source>
</evidence>
<sequence length="122" mass="13593">MGLSPYSPTRNAMDALVGHNIKEMLPSWKGATPATYRANAQENAYVYTFGYHPGHYVTQGYRTLVAPNIIEEGSYDDYVPTNTDCVMTFFTDRSGTITRYIMKTNGAINNNSCGHYVSGWGF</sequence>
<organism evidence="1 2">
    <name type="scientific">Paraburkholderia fungorum</name>
    <dbReference type="NCBI Taxonomy" id="134537"/>
    <lineage>
        <taxon>Bacteria</taxon>
        <taxon>Pseudomonadati</taxon>
        <taxon>Pseudomonadota</taxon>
        <taxon>Betaproteobacteria</taxon>
        <taxon>Burkholderiales</taxon>
        <taxon>Burkholderiaceae</taxon>
        <taxon>Paraburkholderia</taxon>
    </lineage>
</organism>
<protein>
    <submittedName>
        <fullName evidence="1">Uncharacterized protein</fullName>
    </submittedName>
</protein>
<reference evidence="1 2" key="1">
    <citation type="submission" date="2016-07" db="EMBL/GenBank/DDBJ databases">
        <title>Genome analysis of Burkholderia fungorum ES3-20.</title>
        <authorList>
            <person name="Xu D."/>
            <person name="Yao R."/>
            <person name="Zheng S."/>
        </authorList>
    </citation>
    <scope>NUCLEOTIDE SEQUENCE [LARGE SCALE GENOMIC DNA]</scope>
    <source>
        <strain evidence="1 2">ES3-20</strain>
    </source>
</reference>
<evidence type="ECO:0000313" key="2">
    <source>
        <dbReference type="Proteomes" id="UP000283709"/>
    </source>
</evidence>
<comment type="caution">
    <text evidence="1">The sequence shown here is derived from an EMBL/GenBank/DDBJ whole genome shotgun (WGS) entry which is preliminary data.</text>
</comment>